<feature type="signal peptide" evidence="8">
    <location>
        <begin position="1"/>
        <end position="23"/>
    </location>
</feature>
<organism evidence="10 11">
    <name type="scientific">Fomitopsis schrenkii</name>
    <name type="common">Brown rot fungus</name>
    <dbReference type="NCBI Taxonomy" id="2126942"/>
    <lineage>
        <taxon>Eukaryota</taxon>
        <taxon>Fungi</taxon>
        <taxon>Dikarya</taxon>
        <taxon>Basidiomycota</taxon>
        <taxon>Agaricomycotina</taxon>
        <taxon>Agaricomycetes</taxon>
        <taxon>Polyporales</taxon>
        <taxon>Fomitopsis</taxon>
    </lineage>
</organism>
<dbReference type="InterPro" id="IPR017046">
    <property type="entry name" value="Prenylcysteine_Oxase1"/>
</dbReference>
<comment type="cofactor">
    <cofactor evidence="1">
        <name>FAD</name>
        <dbReference type="ChEBI" id="CHEBI:57692"/>
    </cofactor>
</comment>
<evidence type="ECO:0000256" key="4">
    <source>
        <dbReference type="ARBA" id="ARBA00022729"/>
    </source>
</evidence>
<evidence type="ECO:0000313" key="11">
    <source>
        <dbReference type="Proteomes" id="UP000015241"/>
    </source>
</evidence>
<dbReference type="SUPFAM" id="SSF51905">
    <property type="entry name" value="FAD/NAD(P)-binding domain"/>
    <property type="match status" value="1"/>
</dbReference>
<evidence type="ECO:0000256" key="1">
    <source>
        <dbReference type="ARBA" id="ARBA00001974"/>
    </source>
</evidence>
<keyword evidence="6" id="KW-0560">Oxidoreductase</keyword>
<evidence type="ECO:0000313" key="10">
    <source>
        <dbReference type="EMBL" id="EPT06179.1"/>
    </source>
</evidence>
<keyword evidence="11" id="KW-1185">Reference proteome</keyword>
<name>S8ETJ1_FOMSC</name>
<dbReference type="Gene3D" id="3.50.50.60">
    <property type="entry name" value="FAD/NAD(P)-binding domain"/>
    <property type="match status" value="1"/>
</dbReference>
<gene>
    <name evidence="10" type="ORF">FOMPIDRAFT_158811</name>
</gene>
<dbReference type="Proteomes" id="UP000015241">
    <property type="component" value="Unassembled WGS sequence"/>
</dbReference>
<proteinExistence type="inferred from homology"/>
<evidence type="ECO:0000256" key="7">
    <source>
        <dbReference type="ARBA" id="ARBA00023180"/>
    </source>
</evidence>
<dbReference type="Pfam" id="PF07156">
    <property type="entry name" value="Prenylcys_lyase"/>
    <property type="match status" value="1"/>
</dbReference>
<dbReference type="PANTHER" id="PTHR15944">
    <property type="entry name" value="FARNESYLCYSTEINE LYASE"/>
    <property type="match status" value="1"/>
</dbReference>
<evidence type="ECO:0000256" key="3">
    <source>
        <dbReference type="ARBA" id="ARBA00022630"/>
    </source>
</evidence>
<comment type="similarity">
    <text evidence="2">Belongs to the prenylcysteine oxidase family.</text>
</comment>
<evidence type="ECO:0000256" key="8">
    <source>
        <dbReference type="SAM" id="SignalP"/>
    </source>
</evidence>
<dbReference type="GO" id="GO:0030328">
    <property type="term" value="P:prenylcysteine catabolic process"/>
    <property type="evidence" value="ECO:0007669"/>
    <property type="project" value="InterPro"/>
</dbReference>
<dbReference type="GO" id="GO:0001735">
    <property type="term" value="F:prenylcysteine oxidase activity"/>
    <property type="evidence" value="ECO:0007669"/>
    <property type="project" value="InterPro"/>
</dbReference>
<dbReference type="InterPro" id="IPR010795">
    <property type="entry name" value="Prenylcys_lyase"/>
</dbReference>
<dbReference type="GO" id="GO:0030327">
    <property type="term" value="P:prenylated protein catabolic process"/>
    <property type="evidence" value="ECO:0007669"/>
    <property type="project" value="TreeGrafter"/>
</dbReference>
<sequence>MHYSTTLLVALPFVLHASMQCYGHQVPLTPHHHPGQPPERVAVIGAGAGGSSAAFWIAKAKARYGVDIEVDVYESEGHVGGRSTVVYPYDNLQLRPVELGASIFVEVNKNMWRAVDEFGFERAAYKDASTVMGVWDGTQFVITTGGSFYSSWWDKVKIMWRYGYKAPLRTRALVQSATDTILTLYAPDTPPFETLGSVVEGLNWTSLVSRTTADLLDAEGINPQWTRELVEAATRVNYAQNVDSIHALEGLCSLAAMGASSVKGGNYQIFEQFLKRSGASVHLNTTVTALDYDRDTALWHVSTQEQSPVPHAYRAVVLAAPYHQASIKISPVAEVPPPQPYVRLHVTLLTTPSKTPNPARFRMNDSRVPTYVMTSHNGVRQGSSTEPDFVALAFHGQLKNMNREEGLFQGDHSEEYVMKIFSLRTLSEEWLESMFGKVGWVLRKEWDAYPALPPTSTFPPVQLAPGLYYVNAFEPLISTMETETVAARNVVDLLLRDEFNASICRPQASGVDATTVPRANFVYGWDC</sequence>
<dbReference type="InParanoid" id="S8ETJ1"/>
<protein>
    <submittedName>
        <fullName evidence="10">FAD/NAD-binding domain-containing protein</fullName>
    </submittedName>
</protein>
<dbReference type="AlphaFoldDB" id="S8ETJ1"/>
<keyword evidence="5" id="KW-0274">FAD</keyword>
<keyword evidence="4 8" id="KW-0732">Signal</keyword>
<dbReference type="PANTHER" id="PTHR15944:SF0">
    <property type="entry name" value="PRENYLCYSTEINE LYASE DOMAIN-CONTAINING PROTEIN"/>
    <property type="match status" value="1"/>
</dbReference>
<dbReference type="PIRSF" id="PIRSF036292">
    <property type="entry name" value="Prenylcysteine_oxidase"/>
    <property type="match status" value="1"/>
</dbReference>
<keyword evidence="3" id="KW-0285">Flavoprotein</keyword>
<feature type="chain" id="PRO_5004563260" evidence="8">
    <location>
        <begin position="24"/>
        <end position="527"/>
    </location>
</feature>
<evidence type="ECO:0000256" key="5">
    <source>
        <dbReference type="ARBA" id="ARBA00022827"/>
    </source>
</evidence>
<dbReference type="InterPro" id="IPR036188">
    <property type="entry name" value="FAD/NAD-bd_sf"/>
</dbReference>
<accession>S8ETJ1</accession>
<dbReference type="OrthoDB" id="437369at2759"/>
<evidence type="ECO:0000256" key="6">
    <source>
        <dbReference type="ARBA" id="ARBA00023002"/>
    </source>
</evidence>
<dbReference type="HOGENOM" id="CLU_021176_0_0_1"/>
<dbReference type="Pfam" id="PF13450">
    <property type="entry name" value="NAD_binding_8"/>
    <property type="match status" value="1"/>
</dbReference>
<keyword evidence="7" id="KW-0325">Glycoprotein</keyword>
<evidence type="ECO:0000259" key="9">
    <source>
        <dbReference type="Pfam" id="PF07156"/>
    </source>
</evidence>
<dbReference type="EMBL" id="KE504122">
    <property type="protein sequence ID" value="EPT06179.1"/>
    <property type="molecule type" value="Genomic_DNA"/>
</dbReference>
<evidence type="ECO:0000256" key="2">
    <source>
        <dbReference type="ARBA" id="ARBA00009967"/>
    </source>
</evidence>
<reference evidence="10 11" key="1">
    <citation type="journal article" date="2012" name="Science">
        <title>The Paleozoic origin of enzymatic lignin decomposition reconstructed from 31 fungal genomes.</title>
        <authorList>
            <person name="Floudas D."/>
            <person name="Binder M."/>
            <person name="Riley R."/>
            <person name="Barry K."/>
            <person name="Blanchette R.A."/>
            <person name="Henrissat B."/>
            <person name="Martinez A.T."/>
            <person name="Otillar R."/>
            <person name="Spatafora J.W."/>
            <person name="Yadav J.S."/>
            <person name="Aerts A."/>
            <person name="Benoit I."/>
            <person name="Boyd A."/>
            <person name="Carlson A."/>
            <person name="Copeland A."/>
            <person name="Coutinho P.M."/>
            <person name="de Vries R.P."/>
            <person name="Ferreira P."/>
            <person name="Findley K."/>
            <person name="Foster B."/>
            <person name="Gaskell J."/>
            <person name="Glotzer D."/>
            <person name="Gorecki P."/>
            <person name="Heitman J."/>
            <person name="Hesse C."/>
            <person name="Hori C."/>
            <person name="Igarashi K."/>
            <person name="Jurgens J.A."/>
            <person name="Kallen N."/>
            <person name="Kersten P."/>
            <person name="Kohler A."/>
            <person name="Kuees U."/>
            <person name="Kumar T.K.A."/>
            <person name="Kuo A."/>
            <person name="LaButti K."/>
            <person name="Larrondo L.F."/>
            <person name="Lindquist E."/>
            <person name="Ling A."/>
            <person name="Lombard V."/>
            <person name="Lucas S."/>
            <person name="Lundell T."/>
            <person name="Martin R."/>
            <person name="McLaughlin D.J."/>
            <person name="Morgenstern I."/>
            <person name="Morin E."/>
            <person name="Murat C."/>
            <person name="Nagy L.G."/>
            <person name="Nolan M."/>
            <person name="Ohm R.A."/>
            <person name="Patyshakuliyeva A."/>
            <person name="Rokas A."/>
            <person name="Ruiz-Duenas F.J."/>
            <person name="Sabat G."/>
            <person name="Salamov A."/>
            <person name="Samejima M."/>
            <person name="Schmutz J."/>
            <person name="Slot J.C."/>
            <person name="St John F."/>
            <person name="Stenlid J."/>
            <person name="Sun H."/>
            <person name="Sun S."/>
            <person name="Syed K."/>
            <person name="Tsang A."/>
            <person name="Wiebenga A."/>
            <person name="Young D."/>
            <person name="Pisabarro A."/>
            <person name="Eastwood D.C."/>
            <person name="Martin F."/>
            <person name="Cullen D."/>
            <person name="Grigoriev I.V."/>
            <person name="Hibbett D.S."/>
        </authorList>
    </citation>
    <scope>NUCLEOTIDE SEQUENCE</scope>
    <source>
        <strain evidence="11">FP-58527</strain>
    </source>
</reference>
<dbReference type="eggNOG" id="ENOG502QSHJ">
    <property type="taxonomic scope" value="Eukaryota"/>
</dbReference>
<feature type="domain" description="Prenylcysteine lyase" evidence="9">
    <location>
        <begin position="150"/>
        <end position="496"/>
    </location>
</feature>